<keyword evidence="2" id="KW-0489">Methyltransferase</keyword>
<dbReference type="Pfam" id="PF08242">
    <property type="entry name" value="Methyltransf_12"/>
    <property type="match status" value="1"/>
</dbReference>
<protein>
    <submittedName>
        <fullName evidence="2">SAM-dependent methyltransferases</fullName>
    </submittedName>
</protein>
<feature type="domain" description="Methyltransferase type 12" evidence="1">
    <location>
        <begin position="34"/>
        <end position="118"/>
    </location>
</feature>
<dbReference type="InterPro" id="IPR029063">
    <property type="entry name" value="SAM-dependent_MTases_sf"/>
</dbReference>
<dbReference type="CDD" id="cd02440">
    <property type="entry name" value="AdoMet_MTases"/>
    <property type="match status" value="1"/>
</dbReference>
<keyword evidence="3" id="KW-1185">Reference proteome</keyword>
<dbReference type="Gene3D" id="3.40.50.150">
    <property type="entry name" value="Vaccinia Virus protein VP39"/>
    <property type="match status" value="1"/>
</dbReference>
<dbReference type="Proteomes" id="UP000269352">
    <property type="component" value="Unassembled WGS sequence"/>
</dbReference>
<evidence type="ECO:0000313" key="3">
    <source>
        <dbReference type="Proteomes" id="UP000269352"/>
    </source>
</evidence>
<comment type="caution">
    <text evidence="2">The sequence shown here is derived from an EMBL/GenBank/DDBJ whole genome shotgun (WGS) entry which is preliminary data.</text>
</comment>
<dbReference type="AlphaFoldDB" id="A0A388TCB2"/>
<reference evidence="2 3" key="1">
    <citation type="journal article" date="2019" name="ISME J.">
        <title>Genome analyses of uncultured TG2/ZB3 bacteria in 'Margulisbacteria' specifically attached to ectosymbiotic spirochetes of protists in the termite gut.</title>
        <authorList>
            <person name="Utami Y.D."/>
            <person name="Kuwahara H."/>
            <person name="Igai K."/>
            <person name="Murakami T."/>
            <person name="Sugaya K."/>
            <person name="Morikawa T."/>
            <person name="Nagura Y."/>
            <person name="Yuki M."/>
            <person name="Deevong P."/>
            <person name="Inoue T."/>
            <person name="Kihara K."/>
            <person name="Lo N."/>
            <person name="Yamada A."/>
            <person name="Ohkuma M."/>
            <person name="Hongoh Y."/>
        </authorList>
    </citation>
    <scope>NUCLEOTIDE SEQUENCE [LARGE SCALE GENOMIC DNA]</scope>
    <source>
        <strain evidence="2">NkOx7-01</strain>
    </source>
</reference>
<dbReference type="SUPFAM" id="SSF53335">
    <property type="entry name" value="S-adenosyl-L-methionine-dependent methyltransferases"/>
    <property type="match status" value="1"/>
</dbReference>
<evidence type="ECO:0000313" key="2">
    <source>
        <dbReference type="EMBL" id="GBR74493.1"/>
    </source>
</evidence>
<keyword evidence="2" id="KW-0808">Transferase</keyword>
<dbReference type="EMBL" id="BGZN01000049">
    <property type="protein sequence ID" value="GBR74493.1"/>
    <property type="molecule type" value="Genomic_DNA"/>
</dbReference>
<name>A0A388TCB2_TERA1</name>
<proteinExistence type="predicted"/>
<sequence length="185" mass="21007">MLSVSYNDRSTQCARFDTLVKYTVPGQTEKFTLLDLGCGLGDLYNYLQTSGYQNVDYTGLDLVPEMTSAAQKNYPAAKFKNGNFVADDLGNYDIILASGSLNIIFDRPDNQAQHIQNVIEKMYASSRLACAFNLLDKDAMHLYEQDERFYYADKRQVLQFCRAFCPQALLVDGYLVNDFSLILKH</sequence>
<dbReference type="GO" id="GO:0032259">
    <property type="term" value="P:methylation"/>
    <property type="evidence" value="ECO:0007669"/>
    <property type="project" value="UniProtKB-KW"/>
</dbReference>
<dbReference type="InterPro" id="IPR013217">
    <property type="entry name" value="Methyltransf_12"/>
</dbReference>
<evidence type="ECO:0000259" key="1">
    <source>
        <dbReference type="Pfam" id="PF08242"/>
    </source>
</evidence>
<organism evidence="2 3">
    <name type="scientific">Termititenax aidoneus</name>
    <dbReference type="NCBI Taxonomy" id="2218524"/>
    <lineage>
        <taxon>Bacteria</taxon>
        <taxon>Bacillati</taxon>
        <taxon>Candidatus Margulisiibacteriota</taxon>
        <taxon>Candidatus Termititenacia</taxon>
        <taxon>Candidatus Termititenacales</taxon>
        <taxon>Candidatus Termititenacaceae</taxon>
        <taxon>Candidatus Termititenax</taxon>
    </lineage>
</organism>
<gene>
    <name evidence="2" type="ORF">NO1_1658</name>
</gene>
<dbReference type="GO" id="GO:0008168">
    <property type="term" value="F:methyltransferase activity"/>
    <property type="evidence" value="ECO:0007669"/>
    <property type="project" value="UniProtKB-KW"/>
</dbReference>
<accession>A0A388TCB2</accession>